<dbReference type="AlphaFoldDB" id="A0A369YAP4"/>
<dbReference type="InterPro" id="IPR019722">
    <property type="entry name" value="HI_0552_fam"/>
</dbReference>
<dbReference type="RefSeq" id="WP_010128144.1">
    <property type="nucleotide sequence ID" value="NZ_QEPN01000008.1"/>
</dbReference>
<proteinExistence type="predicted"/>
<reference evidence="1 2" key="1">
    <citation type="submission" date="2018-05" db="EMBL/GenBank/DDBJ databases">
        <title>Draft Genome Sequences for a Diverse set of 7 Haemophilus Species.</title>
        <authorList>
            <person name="Nichols M."/>
            <person name="Topaz N."/>
            <person name="Wang X."/>
            <person name="Wang X."/>
            <person name="Boxrud D."/>
        </authorList>
    </citation>
    <scope>NUCLEOTIDE SEQUENCE [LARGE SCALE GENOMIC DNA]</scope>
    <source>
        <strain evidence="1 2">C2002001239</strain>
    </source>
</reference>
<sequence length="205" mass="24720">MLTAKSCELFDIPFFQFAQLKKYCPEEIPRIKADYKHNWEIWKKLHLDVSRMLGNPFAPPHIEKWCNGWQVRAHFFAYYKYEFNRDSAAILSVLLNRRRLQVSLDWHCYRADRSQIKLPQYNQWLSALDRKQYQDFDIWHGQESEYADFQSVKSFGQNEFLLNNEEDFYCIGKNIEKSSLADIDAPEFIYQTIRQLLPLYEACHR</sequence>
<evidence type="ECO:0008006" key="3">
    <source>
        <dbReference type="Google" id="ProtNLM"/>
    </source>
</evidence>
<dbReference type="STRING" id="1035839.GCA_000238795_01883"/>
<comment type="caution">
    <text evidence="1">The sequence shown here is derived from an EMBL/GenBank/DDBJ whole genome shotgun (WGS) entry which is preliminary data.</text>
</comment>
<dbReference type="Proteomes" id="UP000253872">
    <property type="component" value="Unassembled WGS sequence"/>
</dbReference>
<protein>
    <recommendedName>
        <fullName evidence="3">Diadenosine tetraphosphatase</fullName>
    </recommendedName>
</protein>
<accession>A0A369YAP4</accession>
<evidence type="ECO:0000313" key="2">
    <source>
        <dbReference type="Proteomes" id="UP000253872"/>
    </source>
</evidence>
<evidence type="ECO:0000313" key="1">
    <source>
        <dbReference type="EMBL" id="RDE70312.1"/>
    </source>
</evidence>
<dbReference type="Pfam" id="PF10786">
    <property type="entry name" value="HI_0552"/>
    <property type="match status" value="1"/>
</dbReference>
<name>A0A369YAP4_9PAST</name>
<dbReference type="EMBL" id="QEPN01000008">
    <property type="protein sequence ID" value="RDE70312.1"/>
    <property type="molecule type" value="Genomic_DNA"/>
</dbReference>
<gene>
    <name evidence="1" type="ORF">DPV93_09055</name>
</gene>
<organism evidence="1 2">
    <name type="scientific">Haemophilus sputorum</name>
    <dbReference type="NCBI Taxonomy" id="1078480"/>
    <lineage>
        <taxon>Bacteria</taxon>
        <taxon>Pseudomonadati</taxon>
        <taxon>Pseudomonadota</taxon>
        <taxon>Gammaproteobacteria</taxon>
        <taxon>Pasteurellales</taxon>
        <taxon>Pasteurellaceae</taxon>
        <taxon>Haemophilus</taxon>
    </lineage>
</organism>